<dbReference type="AlphaFoldDB" id="U2TJ30"/>
<sequence length="172" mass="17536">MDRGDVSCTNEDVLARAQRVVSAATRDGRTVGTAESCTGGLVSGALTAIPGSSLAVRGGIVSYAISVKHEVLGVEGAILDEPSIGAVSRECAEQMAAGARRVLRADVAIATTGIAGPGGAEPGKPVGTVWFGVASSRGERSERHVFSGDRGTVRRKAVYVALGLLCDELLKS</sequence>
<evidence type="ECO:0000313" key="3">
    <source>
        <dbReference type="Proteomes" id="UP000016638"/>
    </source>
</evidence>
<evidence type="ECO:0000313" key="2">
    <source>
        <dbReference type="EMBL" id="ERL06480.1"/>
    </source>
</evidence>
<protein>
    <submittedName>
        <fullName evidence="2">Competence/damage-inducible protein CinA</fullName>
    </submittedName>
</protein>
<dbReference type="SUPFAM" id="SSF142433">
    <property type="entry name" value="CinA-like"/>
    <property type="match status" value="1"/>
</dbReference>
<keyword evidence="3" id="KW-1185">Reference proteome</keyword>
<evidence type="ECO:0000259" key="1">
    <source>
        <dbReference type="Pfam" id="PF02464"/>
    </source>
</evidence>
<proteinExistence type="predicted"/>
<dbReference type="RefSeq" id="WP_021726934.1">
    <property type="nucleotide sequence ID" value="NZ_AWEZ01000064.1"/>
</dbReference>
<gene>
    <name evidence="2" type="primary">cinA</name>
    <name evidence="2" type="ORF">HMPREF1316_1311</name>
</gene>
<dbReference type="NCBIfam" id="TIGR00199">
    <property type="entry name" value="PncC_domain"/>
    <property type="match status" value="1"/>
</dbReference>
<dbReference type="EMBL" id="AWEZ01000064">
    <property type="protein sequence ID" value="ERL06480.1"/>
    <property type="molecule type" value="Genomic_DNA"/>
</dbReference>
<dbReference type="OrthoDB" id="1253990at2"/>
<dbReference type="PATRIC" id="fig|1125712.3.peg.2077"/>
<organism evidence="2 3">
    <name type="scientific">Olsenella profusa F0195</name>
    <dbReference type="NCBI Taxonomy" id="1125712"/>
    <lineage>
        <taxon>Bacteria</taxon>
        <taxon>Bacillati</taxon>
        <taxon>Actinomycetota</taxon>
        <taxon>Coriobacteriia</taxon>
        <taxon>Coriobacteriales</taxon>
        <taxon>Atopobiaceae</taxon>
        <taxon>Olsenella</taxon>
    </lineage>
</organism>
<name>U2TJ30_9ACTN</name>
<comment type="caution">
    <text evidence="2">The sequence shown here is derived from an EMBL/GenBank/DDBJ whole genome shotgun (WGS) entry which is preliminary data.</text>
</comment>
<dbReference type="Gene3D" id="3.90.950.20">
    <property type="entry name" value="CinA-like"/>
    <property type="match status" value="1"/>
</dbReference>
<dbReference type="eggNOG" id="COG1546">
    <property type="taxonomic scope" value="Bacteria"/>
</dbReference>
<dbReference type="Proteomes" id="UP000016638">
    <property type="component" value="Unassembled WGS sequence"/>
</dbReference>
<dbReference type="InterPro" id="IPR036653">
    <property type="entry name" value="CinA-like_C"/>
</dbReference>
<accession>U2TJ30</accession>
<dbReference type="STRING" id="1125712.HMPREF1316_1311"/>
<dbReference type="InterPro" id="IPR008136">
    <property type="entry name" value="CinA_C"/>
</dbReference>
<dbReference type="Pfam" id="PF02464">
    <property type="entry name" value="CinA"/>
    <property type="match status" value="1"/>
</dbReference>
<reference evidence="2 3" key="1">
    <citation type="submission" date="2013-08" db="EMBL/GenBank/DDBJ databases">
        <authorList>
            <person name="Durkin A.S."/>
            <person name="Haft D.R."/>
            <person name="McCorrison J."/>
            <person name="Torralba M."/>
            <person name="Gillis M."/>
            <person name="Haft D.H."/>
            <person name="Methe B."/>
            <person name="Sutton G."/>
            <person name="Nelson K.E."/>
        </authorList>
    </citation>
    <scope>NUCLEOTIDE SEQUENCE [LARGE SCALE GENOMIC DNA]</scope>
    <source>
        <strain evidence="2 3">F0195</strain>
    </source>
</reference>
<feature type="domain" description="CinA C-terminal" evidence="1">
    <location>
        <begin position="17"/>
        <end position="167"/>
    </location>
</feature>